<dbReference type="CDD" id="cd13877">
    <property type="entry name" value="CuRO_2_Fet3p_like"/>
    <property type="match status" value="1"/>
</dbReference>
<dbReference type="Gene3D" id="2.60.40.420">
    <property type="entry name" value="Cupredoxins - blue copper proteins"/>
    <property type="match status" value="3"/>
</dbReference>
<evidence type="ECO:0000256" key="1">
    <source>
        <dbReference type="ARBA" id="ARBA00010609"/>
    </source>
</evidence>
<feature type="domain" description="Plastocyanin-like" evidence="8">
    <location>
        <begin position="359"/>
        <end position="497"/>
    </location>
</feature>
<dbReference type="Pfam" id="PF07732">
    <property type="entry name" value="Cu-oxidase_3"/>
    <property type="match status" value="1"/>
</dbReference>
<dbReference type="InterPro" id="IPR033138">
    <property type="entry name" value="Cu_oxidase_CS"/>
</dbReference>
<feature type="chain" id="PRO_5007292850" evidence="6">
    <location>
        <begin position="19"/>
        <end position="543"/>
    </location>
</feature>
<organism evidence="10 11">
    <name type="scientific">Microdochium bolleyi</name>
    <dbReference type="NCBI Taxonomy" id="196109"/>
    <lineage>
        <taxon>Eukaryota</taxon>
        <taxon>Fungi</taxon>
        <taxon>Dikarya</taxon>
        <taxon>Ascomycota</taxon>
        <taxon>Pezizomycotina</taxon>
        <taxon>Sordariomycetes</taxon>
        <taxon>Xylariomycetidae</taxon>
        <taxon>Xylariales</taxon>
        <taxon>Microdochiaceae</taxon>
        <taxon>Microdochium</taxon>
    </lineage>
</organism>
<dbReference type="Pfam" id="PF00394">
    <property type="entry name" value="Cu-oxidase"/>
    <property type="match status" value="1"/>
</dbReference>
<dbReference type="InterPro" id="IPR011707">
    <property type="entry name" value="Cu-oxidase-like_N"/>
</dbReference>
<dbReference type="GO" id="GO:0005507">
    <property type="term" value="F:copper ion binding"/>
    <property type="evidence" value="ECO:0007669"/>
    <property type="project" value="InterPro"/>
</dbReference>
<evidence type="ECO:0000256" key="4">
    <source>
        <dbReference type="ARBA" id="ARBA00023002"/>
    </source>
</evidence>
<keyword evidence="5" id="KW-0186">Copper</keyword>
<dbReference type="InterPro" id="IPR001117">
    <property type="entry name" value="Cu-oxidase_2nd"/>
</dbReference>
<reference evidence="11" key="1">
    <citation type="submission" date="2016-02" db="EMBL/GenBank/DDBJ databases">
        <title>Draft genome sequence of Microdochium bolleyi, a fungal endophyte of beachgrass.</title>
        <authorList>
            <consortium name="DOE Joint Genome Institute"/>
            <person name="David A.S."/>
            <person name="May G."/>
            <person name="Haridas S."/>
            <person name="Lim J."/>
            <person name="Wang M."/>
            <person name="Labutti K."/>
            <person name="Lipzen A."/>
            <person name="Barry K."/>
            <person name="Grigoriev I.V."/>
        </authorList>
    </citation>
    <scope>NUCLEOTIDE SEQUENCE [LARGE SCALE GENOMIC DNA]</scope>
    <source>
        <strain evidence="11">J235TASD1</strain>
    </source>
</reference>
<evidence type="ECO:0000256" key="3">
    <source>
        <dbReference type="ARBA" id="ARBA00022729"/>
    </source>
</evidence>
<dbReference type="OrthoDB" id="2121828at2759"/>
<dbReference type="EMBL" id="KQ964271">
    <property type="protein sequence ID" value="KXJ86106.1"/>
    <property type="molecule type" value="Genomic_DNA"/>
</dbReference>
<dbReference type="GO" id="GO:0033573">
    <property type="term" value="C:high-affinity iron permease complex"/>
    <property type="evidence" value="ECO:0007669"/>
    <property type="project" value="TreeGrafter"/>
</dbReference>
<keyword evidence="3 6" id="KW-0732">Signal</keyword>
<dbReference type="GO" id="GO:0004322">
    <property type="term" value="F:ferroxidase activity"/>
    <property type="evidence" value="ECO:0007669"/>
    <property type="project" value="TreeGrafter"/>
</dbReference>
<name>A0A136IMC3_9PEZI</name>
<dbReference type="GO" id="GO:0010106">
    <property type="term" value="P:cellular response to iron ion starvation"/>
    <property type="evidence" value="ECO:0007669"/>
    <property type="project" value="TreeGrafter"/>
</dbReference>
<feature type="domain" description="Plastocyanin-like" evidence="7">
    <location>
        <begin position="153"/>
        <end position="291"/>
    </location>
</feature>
<dbReference type="InterPro" id="IPR011706">
    <property type="entry name" value="Cu-oxidase_C"/>
</dbReference>
<accession>A0A136IMC3</accession>
<dbReference type="InParanoid" id="A0A136IMC3"/>
<evidence type="ECO:0000256" key="6">
    <source>
        <dbReference type="SAM" id="SignalP"/>
    </source>
</evidence>
<dbReference type="AlphaFoldDB" id="A0A136IMC3"/>
<evidence type="ECO:0000259" key="7">
    <source>
        <dbReference type="Pfam" id="PF00394"/>
    </source>
</evidence>
<keyword evidence="4" id="KW-0560">Oxidoreductase</keyword>
<feature type="signal peptide" evidence="6">
    <location>
        <begin position="1"/>
        <end position="18"/>
    </location>
</feature>
<dbReference type="CDD" id="cd13851">
    <property type="entry name" value="CuRO_1_Fet3p"/>
    <property type="match status" value="1"/>
</dbReference>
<dbReference type="GO" id="GO:0033215">
    <property type="term" value="P:reductive iron assimilation"/>
    <property type="evidence" value="ECO:0007669"/>
    <property type="project" value="TreeGrafter"/>
</dbReference>
<feature type="domain" description="Plastocyanin-like" evidence="9">
    <location>
        <begin position="27"/>
        <end position="143"/>
    </location>
</feature>
<dbReference type="InterPro" id="IPR044130">
    <property type="entry name" value="CuRO_2_Fet3-like"/>
</dbReference>
<dbReference type="Pfam" id="PF07731">
    <property type="entry name" value="Cu-oxidase_2"/>
    <property type="match status" value="1"/>
</dbReference>
<keyword evidence="11" id="KW-1185">Reference proteome</keyword>
<dbReference type="PANTHER" id="PTHR11709:SF361">
    <property type="entry name" value="IRON TRANSPORT MULTICOPPER OXIDASE FET3"/>
    <property type="match status" value="1"/>
</dbReference>
<keyword evidence="2" id="KW-0479">Metal-binding</keyword>
<evidence type="ECO:0000313" key="11">
    <source>
        <dbReference type="Proteomes" id="UP000070501"/>
    </source>
</evidence>
<protein>
    <submittedName>
        <fullName evidence="10">Cupredoxin</fullName>
    </submittedName>
</protein>
<evidence type="ECO:0000259" key="9">
    <source>
        <dbReference type="Pfam" id="PF07732"/>
    </source>
</evidence>
<evidence type="ECO:0000256" key="2">
    <source>
        <dbReference type="ARBA" id="ARBA00022723"/>
    </source>
</evidence>
<comment type="similarity">
    <text evidence="1">Belongs to the multicopper oxidase family.</text>
</comment>
<dbReference type="InterPro" id="IPR002355">
    <property type="entry name" value="Cu_oxidase_Cu_BS"/>
</dbReference>
<dbReference type="PROSITE" id="PS00079">
    <property type="entry name" value="MULTICOPPER_OXIDASE1"/>
    <property type="match status" value="2"/>
</dbReference>
<evidence type="ECO:0000256" key="5">
    <source>
        <dbReference type="ARBA" id="ARBA00023008"/>
    </source>
</evidence>
<gene>
    <name evidence="10" type="ORF">Micbo1qcDRAFT_126834</name>
</gene>
<dbReference type="InterPro" id="IPR008972">
    <property type="entry name" value="Cupredoxin"/>
</dbReference>
<sequence length="543" mass="59794">MLLLLATVLAVFARTAASAVVEHNFNITWVWANPDGLQPRPVIGVNGVFPPPQLTATQGDTIVVNTWNSLGNQSTSLHFHGIYMNTTAHMDGTSGVSQCSIRPGESFTYRFRVDQAGTYWYHSHTTSQYPDGLRGLLVIADPADPYKGQYSEEISLSLSDWYHDDMTALLEEYDHNGGDPEPDSILINDTTNVTVKVKPDTTYLVHVANIGAYVGLYFWIENHVMRVVEADGTWTREAEANMIYLAAGQRHSFLLTTRGDAAANFPMVARMDPALQYETQSERAVGWLTYDDSKALPDAAVVEEFGSVLDDMTLVPFDAQPVLGGSAPADQTVTLAIGMGMSGGMHGGMNWMFNTSVYSPPELPTLFSALDADANVTDPELYGKHAGSMVLAYDKITDIVVINRHMMDHPVHLHGHSFQVLARTTKPFPAPGDTSEPSVWDAVDPAVMPVRRDTVLVRSGAGVRIRFRSDNPGVWLFHCHMEWHAHSGLVATIIEAPLEIQRQGLLKELPVGTDSKRVCEKQDVRPAQEWHEIVELKSGLSVK</sequence>
<dbReference type="PANTHER" id="PTHR11709">
    <property type="entry name" value="MULTI-COPPER OXIDASE"/>
    <property type="match status" value="1"/>
</dbReference>
<dbReference type="InterPro" id="IPR045087">
    <property type="entry name" value="Cu-oxidase_fam"/>
</dbReference>
<dbReference type="PROSITE" id="PS00080">
    <property type="entry name" value="MULTICOPPER_OXIDASE2"/>
    <property type="match status" value="1"/>
</dbReference>
<evidence type="ECO:0000259" key="8">
    <source>
        <dbReference type="Pfam" id="PF07731"/>
    </source>
</evidence>
<dbReference type="STRING" id="196109.A0A136IMC3"/>
<dbReference type="Proteomes" id="UP000070501">
    <property type="component" value="Unassembled WGS sequence"/>
</dbReference>
<proteinExistence type="inferred from homology"/>
<evidence type="ECO:0000313" key="10">
    <source>
        <dbReference type="EMBL" id="KXJ86106.1"/>
    </source>
</evidence>
<dbReference type="SUPFAM" id="SSF49503">
    <property type="entry name" value="Cupredoxins"/>
    <property type="match status" value="3"/>
</dbReference>